<accession>A0A9Q9EHB3</accession>
<reference evidence="2" key="1">
    <citation type="submission" date="2022-06" db="EMBL/GenBank/DDBJ databases">
        <title>Complete genome sequences of two strains of the flax pathogen Septoria linicola.</title>
        <authorList>
            <person name="Lapalu N."/>
            <person name="Simon A."/>
            <person name="Demenou B."/>
            <person name="Paumier D."/>
            <person name="Guillot M.-P."/>
            <person name="Gout L."/>
            <person name="Valade R."/>
        </authorList>
    </citation>
    <scope>NUCLEOTIDE SEQUENCE</scope>
    <source>
        <strain evidence="2">SE15195</strain>
    </source>
</reference>
<keyword evidence="3" id="KW-1185">Reference proteome</keyword>
<dbReference type="AlphaFoldDB" id="A0A9Q9EHB3"/>
<protein>
    <submittedName>
        <fullName evidence="2">Uncharacterized protein</fullName>
    </submittedName>
</protein>
<organism evidence="2 3">
    <name type="scientific">Septoria linicola</name>
    <dbReference type="NCBI Taxonomy" id="215465"/>
    <lineage>
        <taxon>Eukaryota</taxon>
        <taxon>Fungi</taxon>
        <taxon>Dikarya</taxon>
        <taxon>Ascomycota</taxon>
        <taxon>Pezizomycotina</taxon>
        <taxon>Dothideomycetes</taxon>
        <taxon>Dothideomycetidae</taxon>
        <taxon>Mycosphaerellales</taxon>
        <taxon>Mycosphaerellaceae</taxon>
        <taxon>Septoria</taxon>
    </lineage>
</organism>
<name>A0A9Q9EHB3_9PEZI</name>
<evidence type="ECO:0000313" key="2">
    <source>
        <dbReference type="EMBL" id="USW51646.1"/>
    </source>
</evidence>
<gene>
    <name evidence="2" type="ORF">Slin15195_G049650</name>
</gene>
<feature type="region of interest" description="Disordered" evidence="1">
    <location>
        <begin position="321"/>
        <end position="354"/>
    </location>
</feature>
<proteinExistence type="predicted"/>
<sequence>MATRRIKREPPALRYCEPLRDFGLNGRGCEPPSFYDFPCCPENGHGLDDERNRPYTSVPRMFDGEDDLSPPRLSKNGETIQAIPPRDVNDILYQMVKISERLKRHKHKTRDWTNIKIRLRDARLEKLRSLQVVKAQVQLFQFRMIAEVSMRDDSGLLQGMAHFLIHRMGNLEQGKLRAIAALRLADSHRETRQPDAGRLQVANFRLLDQRLFRAEIEAKKQGFHTEAIVQWLIQKTRALRKALVTEKPKLLARKLAAIEEARRLSIACLLKEDDLNASSVETRPQADQGNFTVARAGSETGGEMPGWLSRFWPGTEAVGSATVGNDGTDINTNVAERDATSTSTDTPDSEQDVERGTALTYAVPVCEHENSADHVEVQGIKAGETSGQHTGQAVAVTSQLDKVPVSVSDTPPGTLAGQEQELAQAGRGAILARLEAMFSASSPVLAPNLMPCDGSAATATSPAAKDTVDVEAGATKVTAGQQELEHVRTGTTAEQSFQQLEMEGVRAGETCEQLLERACDLVTRLLNEANEIAVHWDEAQQDIELAHIEQAFDRCLARIQADM</sequence>
<evidence type="ECO:0000256" key="1">
    <source>
        <dbReference type="SAM" id="MobiDB-lite"/>
    </source>
</evidence>
<evidence type="ECO:0000313" key="3">
    <source>
        <dbReference type="Proteomes" id="UP001056384"/>
    </source>
</evidence>
<feature type="compositionally biased region" description="Polar residues" evidence="1">
    <location>
        <begin position="322"/>
        <end position="334"/>
    </location>
</feature>
<dbReference type="Proteomes" id="UP001056384">
    <property type="component" value="Chromosome 3"/>
</dbReference>
<dbReference type="EMBL" id="CP099420">
    <property type="protein sequence ID" value="USW51646.1"/>
    <property type="molecule type" value="Genomic_DNA"/>
</dbReference>